<dbReference type="Pfam" id="PF20434">
    <property type="entry name" value="BD-FAE"/>
    <property type="match status" value="1"/>
</dbReference>
<feature type="domain" description="BD-FAE-like" evidence="2">
    <location>
        <begin position="68"/>
        <end position="161"/>
    </location>
</feature>
<dbReference type="AlphaFoldDB" id="A0A1M6I4U6"/>
<accession>A0A1M6I4U6</accession>
<organism evidence="3 4">
    <name type="scientific">Muricoccus roseus</name>
    <dbReference type="NCBI Taxonomy" id="198092"/>
    <lineage>
        <taxon>Bacteria</taxon>
        <taxon>Pseudomonadati</taxon>
        <taxon>Pseudomonadota</taxon>
        <taxon>Alphaproteobacteria</taxon>
        <taxon>Acetobacterales</taxon>
        <taxon>Roseomonadaceae</taxon>
        <taxon>Muricoccus</taxon>
    </lineage>
</organism>
<dbReference type="STRING" id="198092.SAMN02745194_02218"/>
<dbReference type="InterPro" id="IPR029058">
    <property type="entry name" value="AB_hydrolase_fold"/>
</dbReference>
<keyword evidence="1 3" id="KW-0378">Hydrolase</keyword>
<proteinExistence type="predicted"/>
<sequence length="274" mass="28595">MTEDEAWRGWDRATLSAAYNNNAAVPEGSAMVAGWAADSAALRAARPEGLERLYGATPRQGWDLFPAARADAPCLVFIHGGYWQKNAREGFSCMAEGALAQGWSAALPGHTLAPEASLTEIVGELRRALDWLAANGAAHGIGGPLILSGWSAGGHLAALLADHPLVRAALAISGIFDLEPIRGTGLNDALKLTEGEVAALSPQRLPVSLKPVAVAYGARELPELRRQSEVFHARRAAAGAPGPLMALEGEDHFSILAQLRQPGGALLKAAGALL</sequence>
<dbReference type="Gene3D" id="3.40.50.1820">
    <property type="entry name" value="alpha/beta hydrolase"/>
    <property type="match status" value="1"/>
</dbReference>
<dbReference type="SUPFAM" id="SSF53474">
    <property type="entry name" value="alpha/beta-Hydrolases"/>
    <property type="match status" value="1"/>
</dbReference>
<dbReference type="InterPro" id="IPR049492">
    <property type="entry name" value="BD-FAE-like_dom"/>
</dbReference>
<evidence type="ECO:0000313" key="3">
    <source>
        <dbReference type="EMBL" id="SHJ29481.1"/>
    </source>
</evidence>
<dbReference type="EMBL" id="FQZF01000011">
    <property type="protein sequence ID" value="SHJ29481.1"/>
    <property type="molecule type" value="Genomic_DNA"/>
</dbReference>
<evidence type="ECO:0000256" key="1">
    <source>
        <dbReference type="ARBA" id="ARBA00022801"/>
    </source>
</evidence>
<reference evidence="3 4" key="1">
    <citation type="submission" date="2016-11" db="EMBL/GenBank/DDBJ databases">
        <authorList>
            <person name="Jaros S."/>
            <person name="Januszkiewicz K."/>
            <person name="Wedrychowicz H."/>
        </authorList>
    </citation>
    <scope>NUCLEOTIDE SEQUENCE [LARGE SCALE GENOMIC DNA]</scope>
    <source>
        <strain evidence="3 4">DSM 14916</strain>
    </source>
</reference>
<dbReference type="Proteomes" id="UP000184387">
    <property type="component" value="Unassembled WGS sequence"/>
</dbReference>
<evidence type="ECO:0000259" key="2">
    <source>
        <dbReference type="Pfam" id="PF20434"/>
    </source>
</evidence>
<dbReference type="RefSeq" id="WP_073134690.1">
    <property type="nucleotide sequence ID" value="NZ_FQZF01000011.1"/>
</dbReference>
<dbReference type="InterPro" id="IPR050300">
    <property type="entry name" value="GDXG_lipolytic_enzyme"/>
</dbReference>
<name>A0A1M6I4U6_9PROT</name>
<dbReference type="OrthoDB" id="9771666at2"/>
<keyword evidence="4" id="KW-1185">Reference proteome</keyword>
<protein>
    <submittedName>
        <fullName evidence="3">Alpha/beta hydrolase family protein</fullName>
    </submittedName>
</protein>
<dbReference type="PANTHER" id="PTHR48081">
    <property type="entry name" value="AB HYDROLASE SUPERFAMILY PROTEIN C4A8.06C"/>
    <property type="match status" value="1"/>
</dbReference>
<dbReference type="GO" id="GO:0016787">
    <property type="term" value="F:hydrolase activity"/>
    <property type="evidence" value="ECO:0007669"/>
    <property type="project" value="UniProtKB-KW"/>
</dbReference>
<gene>
    <name evidence="3" type="ORF">SAMN02745194_02218</name>
</gene>
<dbReference type="PANTHER" id="PTHR48081:SF33">
    <property type="entry name" value="KYNURENINE FORMAMIDASE"/>
    <property type="match status" value="1"/>
</dbReference>
<evidence type="ECO:0000313" key="4">
    <source>
        <dbReference type="Proteomes" id="UP000184387"/>
    </source>
</evidence>